<gene>
    <name evidence="5" type="ORF">IPJ89_03900</name>
</gene>
<dbReference type="EMBL" id="CP064981">
    <property type="protein sequence ID" value="QQR92273.1"/>
    <property type="molecule type" value="Genomic_DNA"/>
</dbReference>
<evidence type="ECO:0000313" key="5">
    <source>
        <dbReference type="EMBL" id="QQR92273.1"/>
    </source>
</evidence>
<dbReference type="Gene3D" id="3.30.70.920">
    <property type="match status" value="1"/>
</dbReference>
<dbReference type="InterPro" id="IPR011008">
    <property type="entry name" value="Dimeric_a/b-barrel"/>
</dbReference>
<dbReference type="InterPro" id="IPR036390">
    <property type="entry name" value="WH_DNA-bd_sf"/>
</dbReference>
<keyword evidence="1" id="KW-0805">Transcription regulation</keyword>
<dbReference type="InterPro" id="IPR036388">
    <property type="entry name" value="WH-like_DNA-bd_sf"/>
</dbReference>
<dbReference type="SUPFAM" id="SSF54909">
    <property type="entry name" value="Dimeric alpha+beta barrel"/>
    <property type="match status" value="1"/>
</dbReference>
<dbReference type="InterPro" id="IPR019887">
    <property type="entry name" value="Tscrpt_reg_AsnC/Lrp_C"/>
</dbReference>
<feature type="domain" description="HTH asnC-type" evidence="4">
    <location>
        <begin position="2"/>
        <end position="81"/>
    </location>
</feature>
<dbReference type="PANTHER" id="PTHR30154">
    <property type="entry name" value="LEUCINE-RESPONSIVE REGULATORY PROTEIN"/>
    <property type="match status" value="1"/>
</dbReference>
<proteinExistence type="predicted"/>
<sequence>MFDTIDKAILNALRWDAKAPLQTIAKKIHVPLSTVHHRVKRFEKLKIITRYETKLDFVQLERPIQAFVLIDAMNMLPSGKKVLQQDLMEQLKQIDGVEEAFIITGAADLMVRVRVKDLDEMNELITVKMRKIDGIGSTQSMMVMKESAHKPVI</sequence>
<dbReference type="GO" id="GO:0043200">
    <property type="term" value="P:response to amino acid"/>
    <property type="evidence" value="ECO:0007669"/>
    <property type="project" value="TreeGrafter"/>
</dbReference>
<evidence type="ECO:0000256" key="1">
    <source>
        <dbReference type="ARBA" id="ARBA00023015"/>
    </source>
</evidence>
<dbReference type="Gene3D" id="1.10.10.10">
    <property type="entry name" value="Winged helix-like DNA-binding domain superfamily/Winged helix DNA-binding domain"/>
    <property type="match status" value="1"/>
</dbReference>
<evidence type="ECO:0000256" key="2">
    <source>
        <dbReference type="ARBA" id="ARBA00023125"/>
    </source>
</evidence>
<protein>
    <submittedName>
        <fullName evidence="5">Lrp/AsnC family transcriptional regulator</fullName>
    </submittedName>
</protein>
<dbReference type="InterPro" id="IPR000485">
    <property type="entry name" value="AsnC-type_HTH_dom"/>
</dbReference>
<dbReference type="PROSITE" id="PS50956">
    <property type="entry name" value="HTH_ASNC_2"/>
    <property type="match status" value="1"/>
</dbReference>
<dbReference type="Pfam" id="PF13412">
    <property type="entry name" value="HTH_24"/>
    <property type="match status" value="1"/>
</dbReference>
<name>A0A7T9I1F2_9ARCH</name>
<keyword evidence="3" id="KW-0804">Transcription</keyword>
<evidence type="ECO:0000256" key="3">
    <source>
        <dbReference type="ARBA" id="ARBA00023163"/>
    </source>
</evidence>
<dbReference type="GO" id="GO:0005829">
    <property type="term" value="C:cytosol"/>
    <property type="evidence" value="ECO:0007669"/>
    <property type="project" value="TreeGrafter"/>
</dbReference>
<accession>A0A7T9I1F2</accession>
<keyword evidence="2" id="KW-0238">DNA-binding</keyword>
<dbReference type="Pfam" id="PF01037">
    <property type="entry name" value="AsnC_trans_reg"/>
    <property type="match status" value="1"/>
</dbReference>
<dbReference type="InterPro" id="IPR019888">
    <property type="entry name" value="Tscrpt_reg_AsnC-like"/>
</dbReference>
<dbReference type="GO" id="GO:0043565">
    <property type="term" value="F:sequence-specific DNA binding"/>
    <property type="evidence" value="ECO:0007669"/>
    <property type="project" value="InterPro"/>
</dbReference>
<dbReference type="Proteomes" id="UP000596004">
    <property type="component" value="Chromosome"/>
</dbReference>
<organism evidence="5">
    <name type="scientific">Candidatus Iainarchaeum sp</name>
    <dbReference type="NCBI Taxonomy" id="3101447"/>
    <lineage>
        <taxon>Archaea</taxon>
        <taxon>Candidatus Iainarchaeota</taxon>
        <taxon>Candidatus Iainarchaeia</taxon>
        <taxon>Candidatus Iainarchaeales</taxon>
        <taxon>Candidatus Iainarchaeaceae</taxon>
        <taxon>Candidatus Iainarchaeum</taxon>
    </lineage>
</organism>
<dbReference type="PANTHER" id="PTHR30154:SF34">
    <property type="entry name" value="TRANSCRIPTIONAL REGULATOR AZLB"/>
    <property type="match status" value="1"/>
</dbReference>
<dbReference type="AlphaFoldDB" id="A0A7T9I1F2"/>
<dbReference type="SUPFAM" id="SSF46785">
    <property type="entry name" value="Winged helix' DNA-binding domain"/>
    <property type="match status" value="1"/>
</dbReference>
<evidence type="ECO:0000259" key="4">
    <source>
        <dbReference type="PROSITE" id="PS50956"/>
    </source>
</evidence>
<dbReference type="PRINTS" id="PR00033">
    <property type="entry name" value="HTHASNC"/>
</dbReference>
<reference evidence="5" key="1">
    <citation type="submission" date="2020-11" db="EMBL/GenBank/DDBJ databases">
        <title>Connecting structure to function with the recovery of over 1000 high-quality activated sludge metagenome-assembled genomes encoding full-length rRNA genes using long-read sequencing.</title>
        <authorList>
            <person name="Singleton C.M."/>
            <person name="Petriglieri F."/>
            <person name="Kristensen J.M."/>
            <person name="Kirkegaard R.H."/>
            <person name="Michaelsen T.Y."/>
            <person name="Andersen M.H."/>
            <person name="Karst S.M."/>
            <person name="Dueholm M.S."/>
            <person name="Nielsen P.H."/>
            <person name="Albertsen M."/>
        </authorList>
    </citation>
    <scope>NUCLEOTIDE SEQUENCE</scope>
    <source>
        <strain evidence="5">Fred_18-Q3-R57-64_BAT3C.431</strain>
    </source>
</reference>
<dbReference type="SMART" id="SM00344">
    <property type="entry name" value="HTH_ASNC"/>
    <property type="match status" value="1"/>
</dbReference>